<dbReference type="AlphaFoldDB" id="A0A5D2GWJ3"/>
<keyword evidence="2" id="KW-1185">Reference proteome</keyword>
<name>A0A5D2GWJ3_GOSDA</name>
<gene>
    <name evidence="1" type="ORF">ES288_A04G112000v1</name>
</gene>
<sequence>MLSFPLPSKSQRFYGVRRYRSFQRTEKQPSSSMTILRSGPFHYHLWQLVPRPI</sequence>
<dbReference type="EMBL" id="CM017691">
    <property type="protein sequence ID" value="TYH22247.1"/>
    <property type="molecule type" value="Genomic_DNA"/>
</dbReference>
<proteinExistence type="predicted"/>
<accession>A0A5D2GWJ3</accession>
<evidence type="ECO:0000313" key="2">
    <source>
        <dbReference type="Proteomes" id="UP000323506"/>
    </source>
</evidence>
<organism evidence="1 2">
    <name type="scientific">Gossypium darwinii</name>
    <name type="common">Darwin's cotton</name>
    <name type="synonym">Gossypium barbadense var. darwinii</name>
    <dbReference type="NCBI Taxonomy" id="34276"/>
    <lineage>
        <taxon>Eukaryota</taxon>
        <taxon>Viridiplantae</taxon>
        <taxon>Streptophyta</taxon>
        <taxon>Embryophyta</taxon>
        <taxon>Tracheophyta</taxon>
        <taxon>Spermatophyta</taxon>
        <taxon>Magnoliopsida</taxon>
        <taxon>eudicotyledons</taxon>
        <taxon>Gunneridae</taxon>
        <taxon>Pentapetalae</taxon>
        <taxon>rosids</taxon>
        <taxon>malvids</taxon>
        <taxon>Malvales</taxon>
        <taxon>Malvaceae</taxon>
        <taxon>Malvoideae</taxon>
        <taxon>Gossypium</taxon>
    </lineage>
</organism>
<reference evidence="1 2" key="1">
    <citation type="submission" date="2019-06" db="EMBL/GenBank/DDBJ databases">
        <title>WGS assembly of Gossypium darwinii.</title>
        <authorList>
            <person name="Chen Z.J."/>
            <person name="Sreedasyam A."/>
            <person name="Ando A."/>
            <person name="Song Q."/>
            <person name="De L."/>
            <person name="Hulse-Kemp A."/>
            <person name="Ding M."/>
            <person name="Ye W."/>
            <person name="Kirkbride R."/>
            <person name="Jenkins J."/>
            <person name="Plott C."/>
            <person name="Lovell J."/>
            <person name="Lin Y.-M."/>
            <person name="Vaughn R."/>
            <person name="Liu B."/>
            <person name="Li W."/>
            <person name="Simpson S."/>
            <person name="Scheffler B."/>
            <person name="Saski C."/>
            <person name="Grover C."/>
            <person name="Hu G."/>
            <person name="Conover J."/>
            <person name="Carlson J."/>
            <person name="Shu S."/>
            <person name="Boston L."/>
            <person name="Williams M."/>
            <person name="Peterson D."/>
            <person name="Mcgee K."/>
            <person name="Jones D."/>
            <person name="Wendel J."/>
            <person name="Stelly D."/>
            <person name="Grimwood J."/>
            <person name="Schmutz J."/>
        </authorList>
    </citation>
    <scope>NUCLEOTIDE SEQUENCE [LARGE SCALE GENOMIC DNA]</scope>
    <source>
        <strain evidence="1">1808015.09</strain>
    </source>
</reference>
<protein>
    <submittedName>
        <fullName evidence="1">Uncharacterized protein</fullName>
    </submittedName>
</protein>
<evidence type="ECO:0000313" key="1">
    <source>
        <dbReference type="EMBL" id="TYH22247.1"/>
    </source>
</evidence>
<dbReference type="Proteomes" id="UP000323506">
    <property type="component" value="Chromosome A04"/>
</dbReference>